<dbReference type="Pfam" id="PF02698">
    <property type="entry name" value="DUF218"/>
    <property type="match status" value="1"/>
</dbReference>
<feature type="domain" description="DUF218" evidence="2">
    <location>
        <begin position="48"/>
        <end position="169"/>
    </location>
</feature>
<dbReference type="CDD" id="cd06259">
    <property type="entry name" value="YdcF-like"/>
    <property type="match status" value="1"/>
</dbReference>
<name>A0AAE9HWK3_9NEIS</name>
<sequence length="213" mass="23835">MTRMMMTLIVFFGMVAAAAAWLASAQVHRFSAPYIGSDPERVPERKAALLLGTAPQLEDGSRNLYFDYRISAAAKLYRQGKIRHIIASGSNLKHDANEPDTMIAELVKQGVPAEKITADYAGLRTLDSVLRARDVFGQNSFIVISQKFHNERAVYLARAHGMDVYGYNAADVGKMAGWKTRLREYGARLKMFWDLKTDKTAKYEGDKIVLPDD</sequence>
<feature type="chain" id="PRO_5042225557" evidence="1">
    <location>
        <begin position="26"/>
        <end position="213"/>
    </location>
</feature>
<keyword evidence="1" id="KW-0732">Signal</keyword>
<organism evidence="3 4">
    <name type="scientific">Conchiformibius steedae DSM 2580</name>
    <dbReference type="NCBI Taxonomy" id="1121352"/>
    <lineage>
        <taxon>Bacteria</taxon>
        <taxon>Pseudomonadati</taxon>
        <taxon>Pseudomonadota</taxon>
        <taxon>Betaproteobacteria</taxon>
        <taxon>Neisseriales</taxon>
        <taxon>Neisseriaceae</taxon>
        <taxon>Conchiformibius</taxon>
    </lineage>
</organism>
<evidence type="ECO:0000259" key="2">
    <source>
        <dbReference type="Pfam" id="PF02698"/>
    </source>
</evidence>
<evidence type="ECO:0000313" key="3">
    <source>
        <dbReference type="EMBL" id="URD67100.1"/>
    </source>
</evidence>
<protein>
    <submittedName>
        <fullName evidence="3">YdcF family protein</fullName>
    </submittedName>
</protein>
<dbReference type="AlphaFoldDB" id="A0AAE9HWK3"/>
<dbReference type="GO" id="GO:0005886">
    <property type="term" value="C:plasma membrane"/>
    <property type="evidence" value="ECO:0007669"/>
    <property type="project" value="TreeGrafter"/>
</dbReference>
<dbReference type="PANTHER" id="PTHR30336">
    <property type="entry name" value="INNER MEMBRANE PROTEIN, PROBABLE PERMEASE"/>
    <property type="match status" value="1"/>
</dbReference>
<feature type="signal peptide" evidence="1">
    <location>
        <begin position="1"/>
        <end position="25"/>
    </location>
</feature>
<dbReference type="PANTHER" id="PTHR30336:SF6">
    <property type="entry name" value="INTEGRAL MEMBRANE PROTEIN"/>
    <property type="match status" value="1"/>
</dbReference>
<dbReference type="InterPro" id="IPR051599">
    <property type="entry name" value="Cell_Envelope_Assoc"/>
</dbReference>
<dbReference type="Proteomes" id="UP001056819">
    <property type="component" value="Chromosome"/>
</dbReference>
<dbReference type="InterPro" id="IPR003848">
    <property type="entry name" value="DUF218"/>
</dbReference>
<dbReference type="RefSeq" id="WP_027021022.1">
    <property type="nucleotide sequence ID" value="NZ_CP097501.1"/>
</dbReference>
<evidence type="ECO:0000256" key="1">
    <source>
        <dbReference type="SAM" id="SignalP"/>
    </source>
</evidence>
<gene>
    <name evidence="3" type="ORF">LNQ82_07865</name>
</gene>
<proteinExistence type="predicted"/>
<accession>A0AAE9HWK3</accession>
<reference evidence="3" key="1">
    <citation type="submission" date="2022-05" db="EMBL/GenBank/DDBJ databases">
        <title>Alysiella filiformis genome sequencing.</title>
        <authorList>
            <person name="Viehboeck T."/>
        </authorList>
    </citation>
    <scope>NUCLEOTIDE SEQUENCE</scope>
    <source>
        <strain evidence="3">DSM 2580</strain>
    </source>
</reference>
<dbReference type="EMBL" id="CP097501">
    <property type="protein sequence ID" value="URD67100.1"/>
    <property type="molecule type" value="Genomic_DNA"/>
</dbReference>
<evidence type="ECO:0000313" key="4">
    <source>
        <dbReference type="Proteomes" id="UP001056819"/>
    </source>
</evidence>